<dbReference type="EMBL" id="BMAW01110294">
    <property type="protein sequence ID" value="GFT42473.1"/>
    <property type="molecule type" value="Genomic_DNA"/>
</dbReference>
<dbReference type="AlphaFoldDB" id="A0A8X6TPM2"/>
<reference evidence="1" key="1">
    <citation type="submission" date="2020-08" db="EMBL/GenBank/DDBJ databases">
        <title>Multicomponent nature underlies the extraordinary mechanical properties of spider dragline silk.</title>
        <authorList>
            <person name="Kono N."/>
            <person name="Nakamura H."/>
            <person name="Mori M."/>
            <person name="Yoshida Y."/>
            <person name="Ohtoshi R."/>
            <person name="Malay A.D."/>
            <person name="Moran D.A.P."/>
            <person name="Tomita M."/>
            <person name="Numata K."/>
            <person name="Arakawa K."/>
        </authorList>
    </citation>
    <scope>NUCLEOTIDE SEQUENCE</scope>
</reference>
<gene>
    <name evidence="1" type="ORF">NPIL_2691</name>
</gene>
<accession>A0A8X6TPM2</accession>
<proteinExistence type="predicted"/>
<dbReference type="Proteomes" id="UP000887013">
    <property type="component" value="Unassembled WGS sequence"/>
</dbReference>
<keyword evidence="2" id="KW-1185">Reference proteome</keyword>
<protein>
    <submittedName>
        <fullName evidence="1">Uncharacterized protein</fullName>
    </submittedName>
</protein>
<evidence type="ECO:0000313" key="2">
    <source>
        <dbReference type="Proteomes" id="UP000887013"/>
    </source>
</evidence>
<name>A0A8X6TPM2_NEPPI</name>
<evidence type="ECO:0000313" key="1">
    <source>
        <dbReference type="EMBL" id="GFT42473.1"/>
    </source>
</evidence>
<sequence>MRSSLEDYKWWKNSLLHAGNMNKKNLDYTFSKDLIRFVLFEYYPHLDWEPTDEFKNSDDNSFTAVVKLTLKHYLDTTENIFSHQLYVTFMEGKDCLIAHEILCQYFRRMFLSKPVSCKSFLEYLCVVSKSTAYTYCISDTVAPLISLCSIYKTIVSMRQQQMLSDSFWNEFALQCEYEVIFGTLCKSASIRHFLLPIFEENYIESIYKSTVEGYCRLRKNRN</sequence>
<organism evidence="1 2">
    <name type="scientific">Nephila pilipes</name>
    <name type="common">Giant wood spider</name>
    <name type="synonym">Nephila maculata</name>
    <dbReference type="NCBI Taxonomy" id="299642"/>
    <lineage>
        <taxon>Eukaryota</taxon>
        <taxon>Metazoa</taxon>
        <taxon>Ecdysozoa</taxon>
        <taxon>Arthropoda</taxon>
        <taxon>Chelicerata</taxon>
        <taxon>Arachnida</taxon>
        <taxon>Araneae</taxon>
        <taxon>Araneomorphae</taxon>
        <taxon>Entelegynae</taxon>
        <taxon>Araneoidea</taxon>
        <taxon>Nephilidae</taxon>
        <taxon>Nephila</taxon>
    </lineage>
</organism>
<comment type="caution">
    <text evidence="1">The sequence shown here is derived from an EMBL/GenBank/DDBJ whole genome shotgun (WGS) entry which is preliminary data.</text>
</comment>